<feature type="transmembrane region" description="Helical" evidence="1">
    <location>
        <begin position="202"/>
        <end position="224"/>
    </location>
</feature>
<proteinExistence type="predicted"/>
<feature type="transmembrane region" description="Helical" evidence="1">
    <location>
        <begin position="132"/>
        <end position="153"/>
    </location>
</feature>
<comment type="caution">
    <text evidence="3">The sequence shown here is derived from an EMBL/GenBank/DDBJ whole genome shotgun (WGS) entry which is preliminary data.</text>
</comment>
<dbReference type="Pfam" id="PF01569">
    <property type="entry name" value="PAP2"/>
    <property type="match status" value="1"/>
</dbReference>
<dbReference type="Proteomes" id="UP001501844">
    <property type="component" value="Unassembled WGS sequence"/>
</dbReference>
<organism evidence="3 4">
    <name type="scientific">Nibribacter koreensis</name>
    <dbReference type="NCBI Taxonomy" id="1084519"/>
    <lineage>
        <taxon>Bacteria</taxon>
        <taxon>Pseudomonadati</taxon>
        <taxon>Bacteroidota</taxon>
        <taxon>Cytophagia</taxon>
        <taxon>Cytophagales</taxon>
        <taxon>Hymenobacteraceae</taxon>
        <taxon>Nibribacter</taxon>
    </lineage>
</organism>
<dbReference type="SUPFAM" id="SSF48317">
    <property type="entry name" value="Acid phosphatase/Vanadium-dependent haloperoxidase"/>
    <property type="match status" value="1"/>
</dbReference>
<gene>
    <name evidence="3" type="ORF">GCM10023183_00830</name>
</gene>
<dbReference type="EMBL" id="BAABGX010000001">
    <property type="protein sequence ID" value="GAA4295226.1"/>
    <property type="molecule type" value="Genomic_DNA"/>
</dbReference>
<feature type="transmembrane region" description="Helical" evidence="1">
    <location>
        <begin position="98"/>
        <end position="125"/>
    </location>
</feature>
<keyword evidence="4" id="KW-1185">Reference proteome</keyword>
<sequence>MFKIPLLYLTEWVESVFQLPYMRDLKKKYPRFFKFLHARFKTDHFYGLPLTVFLLLIGFTLFLLSQLVENVVNSEATKAMDIQVTAFFFDMRSAELSLFLYAFTHLGNVYGVTAMTLLAGIFLYVKRMYQHLVALIISVLGSGITMDVLKTYFSRERPLDVAFYVPENSFSFPSGHAASAMALVGLLAYFCLLEVKHQRAKILLFLMGLLYVLLIGISRIYLGVHFLTDVVAGFLLGLLWVVMAVGVLEYLAIDRVKQAVSKEDVMIT</sequence>
<dbReference type="Gene3D" id="1.20.144.10">
    <property type="entry name" value="Phosphatidic acid phosphatase type 2/haloperoxidase"/>
    <property type="match status" value="2"/>
</dbReference>
<evidence type="ECO:0000256" key="1">
    <source>
        <dbReference type="SAM" id="Phobius"/>
    </source>
</evidence>
<feature type="transmembrane region" description="Helical" evidence="1">
    <location>
        <begin position="230"/>
        <end position="253"/>
    </location>
</feature>
<dbReference type="PANTHER" id="PTHR14969:SF13">
    <property type="entry name" value="AT30094P"/>
    <property type="match status" value="1"/>
</dbReference>
<dbReference type="InterPro" id="IPR036938">
    <property type="entry name" value="PAP2/HPO_sf"/>
</dbReference>
<dbReference type="RefSeq" id="WP_345161200.1">
    <property type="nucleotide sequence ID" value="NZ_BAABGX010000001.1"/>
</dbReference>
<dbReference type="PANTHER" id="PTHR14969">
    <property type="entry name" value="SPHINGOSINE-1-PHOSPHATE PHOSPHOHYDROLASE"/>
    <property type="match status" value="1"/>
</dbReference>
<feature type="transmembrane region" description="Helical" evidence="1">
    <location>
        <begin position="173"/>
        <end position="195"/>
    </location>
</feature>
<evidence type="ECO:0000313" key="3">
    <source>
        <dbReference type="EMBL" id="GAA4295226.1"/>
    </source>
</evidence>
<reference evidence="4" key="1">
    <citation type="journal article" date="2019" name="Int. J. Syst. Evol. Microbiol.">
        <title>The Global Catalogue of Microorganisms (GCM) 10K type strain sequencing project: providing services to taxonomists for standard genome sequencing and annotation.</title>
        <authorList>
            <consortium name="The Broad Institute Genomics Platform"/>
            <consortium name="The Broad Institute Genome Sequencing Center for Infectious Disease"/>
            <person name="Wu L."/>
            <person name="Ma J."/>
        </authorList>
    </citation>
    <scope>NUCLEOTIDE SEQUENCE [LARGE SCALE GENOMIC DNA]</scope>
    <source>
        <strain evidence="4">JCM 17917</strain>
    </source>
</reference>
<evidence type="ECO:0000259" key="2">
    <source>
        <dbReference type="SMART" id="SM00014"/>
    </source>
</evidence>
<dbReference type="SMART" id="SM00014">
    <property type="entry name" value="acidPPc"/>
    <property type="match status" value="1"/>
</dbReference>
<feature type="domain" description="Phosphatidic acid phosphatase type 2/haloperoxidase" evidence="2">
    <location>
        <begin position="130"/>
        <end position="245"/>
    </location>
</feature>
<name>A0ABP8F4Z5_9BACT</name>
<accession>A0ABP8F4Z5</accession>
<evidence type="ECO:0000313" key="4">
    <source>
        <dbReference type="Proteomes" id="UP001501844"/>
    </source>
</evidence>
<dbReference type="InterPro" id="IPR000326">
    <property type="entry name" value="PAP2/HPO"/>
</dbReference>
<keyword evidence="1" id="KW-1133">Transmembrane helix</keyword>
<protein>
    <recommendedName>
        <fullName evidence="2">Phosphatidic acid phosphatase type 2/haloperoxidase domain-containing protein</fullName>
    </recommendedName>
</protein>
<keyword evidence="1" id="KW-0812">Transmembrane</keyword>
<keyword evidence="1" id="KW-0472">Membrane</keyword>
<dbReference type="CDD" id="cd03392">
    <property type="entry name" value="PAP2_like_2"/>
    <property type="match status" value="1"/>
</dbReference>
<feature type="transmembrane region" description="Helical" evidence="1">
    <location>
        <begin position="44"/>
        <end position="64"/>
    </location>
</feature>